<proteinExistence type="predicted"/>
<dbReference type="GeneID" id="97825847"/>
<dbReference type="Pfam" id="PF08020">
    <property type="entry name" value="DUF1706"/>
    <property type="match status" value="1"/>
</dbReference>
<evidence type="ECO:0000313" key="2">
    <source>
        <dbReference type="Proteomes" id="UP001148189"/>
    </source>
</evidence>
<dbReference type="RefSeq" id="WP_115128398.1">
    <property type="nucleotide sequence ID" value="NZ_CP077085.1"/>
</dbReference>
<keyword evidence="2" id="KW-1185">Reference proteome</keyword>
<gene>
    <name evidence="1" type="ORF">M5G21_13650</name>
</gene>
<dbReference type="InterPro" id="IPR012550">
    <property type="entry name" value="DUF1706"/>
</dbReference>
<organism evidence="1 2">
    <name type="scientific">Pseudomonas shahriarae</name>
    <dbReference type="NCBI Taxonomy" id="2745512"/>
    <lineage>
        <taxon>Bacteria</taxon>
        <taxon>Pseudomonadati</taxon>
        <taxon>Pseudomonadota</taxon>
        <taxon>Gammaproteobacteria</taxon>
        <taxon>Pseudomonadales</taxon>
        <taxon>Pseudomonadaceae</taxon>
        <taxon>Pseudomonas</taxon>
    </lineage>
</organism>
<dbReference type="EMBL" id="JAMDHD010000022">
    <property type="protein sequence ID" value="MDD0985997.1"/>
    <property type="molecule type" value="Genomic_DNA"/>
</dbReference>
<comment type="caution">
    <text evidence="1">The sequence shown here is derived from an EMBL/GenBank/DDBJ whole genome shotgun (WGS) entry which is preliminary data.</text>
</comment>
<accession>A0ABT5NBR2</accession>
<dbReference type="Gene3D" id="1.20.120.450">
    <property type="entry name" value="dinb family like domain"/>
    <property type="match status" value="1"/>
</dbReference>
<dbReference type="PANTHER" id="PTHR40658">
    <property type="match status" value="1"/>
</dbReference>
<dbReference type="InterPro" id="IPR034660">
    <property type="entry name" value="DinB/YfiT-like"/>
</dbReference>
<reference evidence="1" key="1">
    <citation type="submission" date="2022-05" db="EMBL/GenBank/DDBJ databases">
        <title>Novel Pseudomonas spp. Isolated from a Rainbow Trout Aquaculture Facility.</title>
        <authorList>
            <person name="Testerman T."/>
            <person name="Graf J."/>
        </authorList>
    </citation>
    <scope>NUCLEOTIDE SEQUENCE</scope>
    <source>
        <strain evidence="1">ID1050</strain>
    </source>
</reference>
<name>A0ABT5NBR2_9PSED</name>
<sequence>MAVPQDKQELLDAINATYEKLLSVIRRVPMPRVNECSLEGHAKGTQMSVANLVAYLVGWNELVLKWLDADAAGTVIDFPETGFKWNQLGQLAQKFYRDYQGIPFEQLLERLDSAKQRIVSSIQSRENAELYECPWYEHWTMGRMIQFNTASPYDNARGRLRKWLKAEGPSSQPA</sequence>
<dbReference type="PIRSF" id="PIRSF031551">
    <property type="entry name" value="DUF1706"/>
    <property type="match status" value="1"/>
</dbReference>
<evidence type="ECO:0000313" key="1">
    <source>
        <dbReference type="EMBL" id="MDD0985997.1"/>
    </source>
</evidence>
<protein>
    <submittedName>
        <fullName evidence="1">ClbS/DfsB family four-helix bundle protein</fullName>
    </submittedName>
</protein>
<dbReference type="Proteomes" id="UP001148189">
    <property type="component" value="Unassembled WGS sequence"/>
</dbReference>
<dbReference type="PANTHER" id="PTHR40658:SF3">
    <property type="entry name" value="CLBS_DFSB FAMILY FOUR-HELIX BUNDLE PROTEIN"/>
    <property type="match status" value="1"/>
</dbReference>